<organism evidence="10 11">
    <name type="scientific">Populus deltoides</name>
    <name type="common">Eastern poplar</name>
    <name type="synonym">Eastern cottonwood</name>
    <dbReference type="NCBI Taxonomy" id="3696"/>
    <lineage>
        <taxon>Eukaryota</taxon>
        <taxon>Viridiplantae</taxon>
        <taxon>Streptophyta</taxon>
        <taxon>Embryophyta</taxon>
        <taxon>Tracheophyta</taxon>
        <taxon>Spermatophyta</taxon>
        <taxon>Magnoliopsida</taxon>
        <taxon>eudicotyledons</taxon>
        <taxon>Gunneridae</taxon>
        <taxon>Pentapetalae</taxon>
        <taxon>rosids</taxon>
        <taxon>fabids</taxon>
        <taxon>Malpighiales</taxon>
        <taxon>Salicaceae</taxon>
        <taxon>Saliceae</taxon>
        <taxon>Populus</taxon>
    </lineage>
</organism>
<keyword evidence="3" id="KW-0808">Transferase</keyword>
<keyword evidence="11" id="KW-1185">Reference proteome</keyword>
<dbReference type="Pfam" id="PF08488">
    <property type="entry name" value="WAK"/>
    <property type="match status" value="1"/>
</dbReference>
<comment type="subcellular location">
    <subcellularLocation>
        <location evidence="1">Membrane</location>
        <topology evidence="1">Single-pass type I membrane protein</topology>
    </subcellularLocation>
</comment>
<accession>A0A8T2ZZA5</accession>
<feature type="domain" description="Wall-associated receptor kinase" evidence="8">
    <location>
        <begin position="166"/>
        <end position="239"/>
    </location>
</feature>
<evidence type="ECO:0000256" key="4">
    <source>
        <dbReference type="ARBA" id="ARBA00022729"/>
    </source>
</evidence>
<feature type="chain" id="PRO_5035914922" description="Wall-associated receptor kinase galacturonan-binding domain-containing protein" evidence="7">
    <location>
        <begin position="27"/>
        <end position="303"/>
    </location>
</feature>
<feature type="domain" description="Wall-associated receptor kinase galacturonan-binding" evidence="9">
    <location>
        <begin position="35"/>
        <end position="86"/>
    </location>
</feature>
<evidence type="ECO:0000259" key="8">
    <source>
        <dbReference type="Pfam" id="PF08488"/>
    </source>
</evidence>
<dbReference type="GO" id="GO:0030247">
    <property type="term" value="F:polysaccharide binding"/>
    <property type="evidence" value="ECO:0007669"/>
    <property type="project" value="InterPro"/>
</dbReference>
<evidence type="ECO:0000256" key="1">
    <source>
        <dbReference type="ARBA" id="ARBA00004479"/>
    </source>
</evidence>
<keyword evidence="6" id="KW-0325">Glycoprotein</keyword>
<evidence type="ECO:0008006" key="12">
    <source>
        <dbReference type="Google" id="ProtNLM"/>
    </source>
</evidence>
<evidence type="ECO:0000256" key="7">
    <source>
        <dbReference type="SAM" id="SignalP"/>
    </source>
</evidence>
<evidence type="ECO:0000313" key="10">
    <source>
        <dbReference type="EMBL" id="KAH8522651.1"/>
    </source>
</evidence>
<dbReference type="InterPro" id="IPR013695">
    <property type="entry name" value="WAK"/>
</dbReference>
<dbReference type="Pfam" id="PF13947">
    <property type="entry name" value="GUB_WAK_bind"/>
    <property type="match status" value="1"/>
</dbReference>
<evidence type="ECO:0000256" key="6">
    <source>
        <dbReference type="ARBA" id="ARBA00023180"/>
    </source>
</evidence>
<dbReference type="Proteomes" id="UP000807159">
    <property type="component" value="Chromosome 1"/>
</dbReference>
<keyword evidence="2" id="KW-0418">Kinase</keyword>
<dbReference type="GO" id="GO:0004674">
    <property type="term" value="F:protein serine/threonine kinase activity"/>
    <property type="evidence" value="ECO:0007669"/>
    <property type="project" value="UniProtKB-KW"/>
</dbReference>
<evidence type="ECO:0000313" key="11">
    <source>
        <dbReference type="Proteomes" id="UP000807159"/>
    </source>
</evidence>
<protein>
    <recommendedName>
        <fullName evidence="12">Wall-associated receptor kinase galacturonan-binding domain-containing protein</fullName>
    </recommendedName>
</protein>
<evidence type="ECO:0000259" key="9">
    <source>
        <dbReference type="Pfam" id="PF13947"/>
    </source>
</evidence>
<comment type="caution">
    <text evidence="10">The sequence shown here is derived from an EMBL/GenBank/DDBJ whole genome shotgun (WGS) entry which is preliminary data.</text>
</comment>
<keyword evidence="2" id="KW-0723">Serine/threonine-protein kinase</keyword>
<reference evidence="10" key="1">
    <citation type="journal article" date="2021" name="J. Hered.">
        <title>Genome Assembly of Salicaceae Populus deltoides (Eastern Cottonwood) I-69 Based on Nanopore Sequencing and Hi-C Technologies.</title>
        <authorList>
            <person name="Bai S."/>
            <person name="Wu H."/>
            <person name="Zhang J."/>
            <person name="Pan Z."/>
            <person name="Zhao W."/>
            <person name="Li Z."/>
            <person name="Tong C."/>
        </authorList>
    </citation>
    <scope>NUCLEOTIDE SEQUENCE</scope>
    <source>
        <tissue evidence="10">Leaf</tissue>
    </source>
</reference>
<dbReference type="InterPro" id="IPR025287">
    <property type="entry name" value="WAK_GUB"/>
</dbReference>
<dbReference type="GO" id="GO:0016020">
    <property type="term" value="C:membrane"/>
    <property type="evidence" value="ECO:0007669"/>
    <property type="project" value="UniProtKB-SubCell"/>
</dbReference>
<evidence type="ECO:0000256" key="3">
    <source>
        <dbReference type="ARBA" id="ARBA00022679"/>
    </source>
</evidence>
<dbReference type="AlphaFoldDB" id="A0A8T2ZZA5"/>
<proteinExistence type="predicted"/>
<evidence type="ECO:0000256" key="5">
    <source>
        <dbReference type="ARBA" id="ARBA00023157"/>
    </source>
</evidence>
<keyword evidence="4 7" id="KW-0732">Signal</keyword>
<dbReference type="PANTHER" id="PTHR33491">
    <property type="entry name" value="OSJNBA0016N04.9 PROTEIN"/>
    <property type="match status" value="1"/>
</dbReference>
<name>A0A8T2ZZA5_POPDE</name>
<dbReference type="EMBL" id="JACEGQ020000001">
    <property type="protein sequence ID" value="KAH8522651.1"/>
    <property type="molecule type" value="Genomic_DNA"/>
</dbReference>
<feature type="signal peptide" evidence="7">
    <location>
        <begin position="1"/>
        <end position="26"/>
    </location>
</feature>
<sequence>MEMAYKHFLSPIILLLLPTLFQLAIAVAPIAKPGCQDHCGNISTPYPFGTTKDCYLDESFEIVCDEAASPPRVFIRKTNMEVLNIGDGAAVVKGPIMSSNCSGRQSGPPANLEGSPFFFSFSNLFIAVGCNIRALLTEIGSQVSGCDSTCVSYYNHTTIIFGQEINSLCSGKHCCVARAPFRMQVFNPSLETKNESQDSSGCKLTFLADQEWVAFSDINNPQVFHDREYVPVVLAWVMDYKLWKYDPKTMSCKYFLLQHSLTLAYECSCRKGYEGNPYLGCVGKVNVQEKTLCCCLAVQQLRF</sequence>
<keyword evidence="5" id="KW-1015">Disulfide bond</keyword>
<evidence type="ECO:0000256" key="2">
    <source>
        <dbReference type="ARBA" id="ARBA00022527"/>
    </source>
</evidence>
<gene>
    <name evidence="10" type="ORF">H0E87_003339</name>
</gene>